<dbReference type="InterPro" id="IPR040256">
    <property type="entry name" value="At4g02000-like"/>
</dbReference>
<accession>A0A9Q1KKW0</accession>
<dbReference type="PROSITE" id="PS50158">
    <property type="entry name" value="ZF_CCHC"/>
    <property type="match status" value="1"/>
</dbReference>
<dbReference type="Pfam" id="PF14111">
    <property type="entry name" value="DUF4283"/>
    <property type="match status" value="1"/>
</dbReference>
<organism evidence="3 4">
    <name type="scientific">Carnegiea gigantea</name>
    <dbReference type="NCBI Taxonomy" id="171969"/>
    <lineage>
        <taxon>Eukaryota</taxon>
        <taxon>Viridiplantae</taxon>
        <taxon>Streptophyta</taxon>
        <taxon>Embryophyta</taxon>
        <taxon>Tracheophyta</taxon>
        <taxon>Spermatophyta</taxon>
        <taxon>Magnoliopsida</taxon>
        <taxon>eudicotyledons</taxon>
        <taxon>Gunneridae</taxon>
        <taxon>Pentapetalae</taxon>
        <taxon>Caryophyllales</taxon>
        <taxon>Cactineae</taxon>
        <taxon>Cactaceae</taxon>
        <taxon>Cactoideae</taxon>
        <taxon>Echinocereeae</taxon>
        <taxon>Carnegiea</taxon>
    </lineage>
</organism>
<keyword evidence="1" id="KW-0479">Metal-binding</keyword>
<evidence type="ECO:0000313" key="3">
    <source>
        <dbReference type="EMBL" id="KAJ8444666.1"/>
    </source>
</evidence>
<keyword evidence="1" id="KW-0862">Zinc</keyword>
<dbReference type="AlphaFoldDB" id="A0A9Q1KKW0"/>
<keyword evidence="1" id="KW-0863">Zinc-finger</keyword>
<reference evidence="3" key="1">
    <citation type="submission" date="2022-04" db="EMBL/GenBank/DDBJ databases">
        <title>Carnegiea gigantea Genome sequencing and assembly v2.</title>
        <authorList>
            <person name="Copetti D."/>
            <person name="Sanderson M.J."/>
            <person name="Burquez A."/>
            <person name="Wojciechowski M.F."/>
        </authorList>
    </citation>
    <scope>NUCLEOTIDE SEQUENCE</scope>
    <source>
        <strain evidence="3">SGP5-SGP5p</strain>
        <tissue evidence="3">Aerial part</tissue>
    </source>
</reference>
<evidence type="ECO:0000259" key="2">
    <source>
        <dbReference type="PROSITE" id="PS50158"/>
    </source>
</evidence>
<dbReference type="Proteomes" id="UP001153076">
    <property type="component" value="Unassembled WGS sequence"/>
</dbReference>
<evidence type="ECO:0000313" key="4">
    <source>
        <dbReference type="Proteomes" id="UP001153076"/>
    </source>
</evidence>
<keyword evidence="4" id="KW-1185">Reference proteome</keyword>
<sequence>MASKLEDVWQKPKLSEAEEEVVIFDDDGSDEKLEHIKLCLYGRLLTEKVFNTRAMKSVFRNIWKPEKGIVIHDLDENLFTFQFFSMTDKVFVLNEGPWAFDGKILLLKEITGAEVPSEVSFTTARLFVKAYDLPAKKQTVAFAQCLGNKLGTFSSCEADAMFGPDKSVCFMVDIDVTKPPVRVVNVMSMKAPLWMKLKYVKLSNVCYGCGSLGHVLRGCDTIDPNIEEHLLQYGDWLPASPLKFGLGASQVVTDLHGLLQRFAPKVAFLSKTKCSKLEMEAILHELEDFFSVFVDARGGKKRTLTGDSVAYTGGWRFIKQWDPPKAQATIDSFRKSFVDNSLYDLGFSGYEFTWCNY</sequence>
<evidence type="ECO:0000256" key="1">
    <source>
        <dbReference type="PROSITE-ProRule" id="PRU00047"/>
    </source>
</evidence>
<dbReference type="InterPro" id="IPR025558">
    <property type="entry name" value="DUF4283"/>
</dbReference>
<dbReference type="PANTHER" id="PTHR31286">
    <property type="entry name" value="GLYCINE-RICH CELL WALL STRUCTURAL PROTEIN 1.8-LIKE"/>
    <property type="match status" value="1"/>
</dbReference>
<dbReference type="EMBL" id="JAKOGI010000092">
    <property type="protein sequence ID" value="KAJ8444666.1"/>
    <property type="molecule type" value="Genomic_DNA"/>
</dbReference>
<name>A0A9Q1KKW0_9CARY</name>
<dbReference type="GO" id="GO:0003676">
    <property type="term" value="F:nucleic acid binding"/>
    <property type="evidence" value="ECO:0007669"/>
    <property type="project" value="InterPro"/>
</dbReference>
<dbReference type="PANTHER" id="PTHR31286:SF167">
    <property type="entry name" value="OS09G0268800 PROTEIN"/>
    <property type="match status" value="1"/>
</dbReference>
<dbReference type="OrthoDB" id="1750606at2759"/>
<feature type="domain" description="CCHC-type" evidence="2">
    <location>
        <begin position="206"/>
        <end position="219"/>
    </location>
</feature>
<dbReference type="GO" id="GO:0008270">
    <property type="term" value="F:zinc ion binding"/>
    <property type="evidence" value="ECO:0007669"/>
    <property type="project" value="UniProtKB-KW"/>
</dbReference>
<proteinExistence type="predicted"/>
<dbReference type="InterPro" id="IPR001878">
    <property type="entry name" value="Znf_CCHC"/>
</dbReference>
<protein>
    <recommendedName>
        <fullName evidence="2">CCHC-type domain-containing protein</fullName>
    </recommendedName>
</protein>
<comment type="caution">
    <text evidence="3">The sequence shown here is derived from an EMBL/GenBank/DDBJ whole genome shotgun (WGS) entry which is preliminary data.</text>
</comment>
<gene>
    <name evidence="3" type="ORF">Cgig2_023729</name>
</gene>